<dbReference type="EMBL" id="JASCIQ010000013">
    <property type="protein sequence ID" value="MDI3405080.1"/>
    <property type="molecule type" value="Genomic_DNA"/>
</dbReference>
<evidence type="ECO:0000259" key="1">
    <source>
        <dbReference type="Pfam" id="PF14230"/>
    </source>
</evidence>
<dbReference type="RefSeq" id="WP_282543018.1">
    <property type="nucleotide sequence ID" value="NZ_JASCIQ010000013.1"/>
</dbReference>
<comment type="caution">
    <text evidence="2">The sequence shown here is derived from an EMBL/GenBank/DDBJ whole genome shotgun (WGS) entry which is preliminary data.</text>
</comment>
<accession>A0ABT6SA59</accession>
<feature type="domain" description="DUF4333" evidence="1">
    <location>
        <begin position="8"/>
        <end position="80"/>
    </location>
</feature>
<evidence type="ECO:0000313" key="3">
    <source>
        <dbReference type="Proteomes" id="UP001223978"/>
    </source>
</evidence>
<organism evidence="2 3">
    <name type="scientific">Streptomyces cavernicola</name>
    <dbReference type="NCBI Taxonomy" id="3043613"/>
    <lineage>
        <taxon>Bacteria</taxon>
        <taxon>Bacillati</taxon>
        <taxon>Actinomycetota</taxon>
        <taxon>Actinomycetes</taxon>
        <taxon>Kitasatosporales</taxon>
        <taxon>Streptomycetaceae</taxon>
        <taxon>Streptomyces</taxon>
    </lineage>
</organism>
<name>A0ABT6SA59_9ACTN</name>
<sequence>MGALAVLLTSGCSIGSTGEVSKEEVAKKASEALGKQVGREPDDVTCDKGLKAEAGETVRCELTADGQTYGLTVTAKSVEGGKVDMDFKVDDTPKS</sequence>
<evidence type="ECO:0000313" key="2">
    <source>
        <dbReference type="EMBL" id="MDI3405080.1"/>
    </source>
</evidence>
<keyword evidence="3" id="KW-1185">Reference proteome</keyword>
<dbReference type="InterPro" id="IPR025637">
    <property type="entry name" value="DUF4333"/>
</dbReference>
<gene>
    <name evidence="2" type="ORF">QIS96_14795</name>
</gene>
<reference evidence="2 3" key="1">
    <citation type="submission" date="2023-05" db="EMBL/GenBank/DDBJ databases">
        <title>Draft genome sequence of Streptomyces sp. B-S-A6 isolated from a cave soil in Thailand.</title>
        <authorList>
            <person name="Chamroensaksri N."/>
            <person name="Muangham S."/>
        </authorList>
    </citation>
    <scope>NUCLEOTIDE SEQUENCE [LARGE SCALE GENOMIC DNA]</scope>
    <source>
        <strain evidence="2 3">B-S-A6</strain>
    </source>
</reference>
<dbReference type="Proteomes" id="UP001223978">
    <property type="component" value="Unassembled WGS sequence"/>
</dbReference>
<dbReference type="Pfam" id="PF14230">
    <property type="entry name" value="DUF4333"/>
    <property type="match status" value="1"/>
</dbReference>
<proteinExistence type="predicted"/>
<protein>
    <submittedName>
        <fullName evidence="2">DUF4333 domain-containing protein</fullName>
    </submittedName>
</protein>